<dbReference type="Proteomes" id="UP000092714">
    <property type="component" value="Unassembled WGS sequence"/>
</dbReference>
<feature type="transmembrane region" description="Helical" evidence="7">
    <location>
        <begin position="208"/>
        <end position="231"/>
    </location>
</feature>
<dbReference type="InterPro" id="IPR003004">
    <property type="entry name" value="GspF/PilC"/>
</dbReference>
<dbReference type="PANTHER" id="PTHR30012:SF0">
    <property type="entry name" value="TYPE II SECRETION SYSTEM PROTEIN F-RELATED"/>
    <property type="match status" value="1"/>
</dbReference>
<comment type="similarity">
    <text evidence="2">Belongs to the GSP F family.</text>
</comment>
<evidence type="ECO:0000256" key="1">
    <source>
        <dbReference type="ARBA" id="ARBA00004651"/>
    </source>
</evidence>
<evidence type="ECO:0000256" key="2">
    <source>
        <dbReference type="ARBA" id="ARBA00005745"/>
    </source>
</evidence>
<dbReference type="InterPro" id="IPR042094">
    <property type="entry name" value="T2SS_GspF_sf"/>
</dbReference>
<dbReference type="RefSeq" id="WP_065254366.1">
    <property type="nucleotide sequence ID" value="NZ_CABHIH010000001.1"/>
</dbReference>
<name>A0A1B8RTE9_9CLOT</name>
<dbReference type="Gene3D" id="1.20.81.30">
    <property type="entry name" value="Type II secretion system (T2SS), domain F"/>
    <property type="match status" value="2"/>
</dbReference>
<dbReference type="InterPro" id="IPR018076">
    <property type="entry name" value="T2SS_GspF_dom"/>
</dbReference>
<evidence type="ECO:0000256" key="5">
    <source>
        <dbReference type="ARBA" id="ARBA00022989"/>
    </source>
</evidence>
<dbReference type="OrthoDB" id="9805682at2"/>
<dbReference type="GO" id="GO:0005886">
    <property type="term" value="C:plasma membrane"/>
    <property type="evidence" value="ECO:0007669"/>
    <property type="project" value="UniProtKB-SubCell"/>
</dbReference>
<keyword evidence="4 7" id="KW-0812">Transmembrane</keyword>
<evidence type="ECO:0000259" key="8">
    <source>
        <dbReference type="Pfam" id="PF00482"/>
    </source>
</evidence>
<feature type="transmembrane region" description="Helical" evidence="7">
    <location>
        <begin position="315"/>
        <end position="335"/>
    </location>
</feature>
<gene>
    <name evidence="9" type="ORF">CP373A1_03460</name>
</gene>
<organism evidence="9 10">
    <name type="scientific">Clostridium paraputrificum</name>
    <dbReference type="NCBI Taxonomy" id="29363"/>
    <lineage>
        <taxon>Bacteria</taxon>
        <taxon>Bacillati</taxon>
        <taxon>Bacillota</taxon>
        <taxon>Clostridia</taxon>
        <taxon>Eubacteriales</taxon>
        <taxon>Clostridiaceae</taxon>
        <taxon>Clostridium</taxon>
    </lineage>
</organism>
<feature type="transmembrane region" description="Helical" evidence="7">
    <location>
        <begin position="166"/>
        <end position="187"/>
    </location>
</feature>
<evidence type="ECO:0000256" key="7">
    <source>
        <dbReference type="SAM" id="Phobius"/>
    </source>
</evidence>
<comment type="subcellular location">
    <subcellularLocation>
        <location evidence="1">Cell membrane</location>
        <topology evidence="1">Multi-pass membrane protein</topology>
    </subcellularLocation>
</comment>
<keyword evidence="5 7" id="KW-1133">Transmembrane helix</keyword>
<proteinExistence type="inferred from homology"/>
<evidence type="ECO:0000313" key="9">
    <source>
        <dbReference type="EMBL" id="OBY11994.1"/>
    </source>
</evidence>
<dbReference type="Pfam" id="PF00482">
    <property type="entry name" value="T2SSF"/>
    <property type="match status" value="2"/>
</dbReference>
<keyword evidence="10" id="KW-1185">Reference proteome</keyword>
<keyword evidence="3" id="KW-1003">Cell membrane</keyword>
<feature type="transmembrane region" description="Helical" evidence="7">
    <location>
        <begin position="110"/>
        <end position="133"/>
    </location>
</feature>
<keyword evidence="6 7" id="KW-0472">Membrane</keyword>
<dbReference type="AlphaFoldDB" id="A0A1B8RTE9"/>
<dbReference type="PRINTS" id="PR00812">
    <property type="entry name" value="BCTERIALGSPF"/>
</dbReference>
<protein>
    <recommendedName>
        <fullName evidence="8">Type II secretion system protein GspF domain-containing protein</fullName>
    </recommendedName>
</protein>
<feature type="domain" description="Type II secretion system protein GspF" evidence="8">
    <location>
        <begin position="212"/>
        <end position="333"/>
    </location>
</feature>
<dbReference type="PANTHER" id="PTHR30012">
    <property type="entry name" value="GENERAL SECRETION PATHWAY PROTEIN"/>
    <property type="match status" value="1"/>
</dbReference>
<evidence type="ECO:0000256" key="6">
    <source>
        <dbReference type="ARBA" id="ARBA00023136"/>
    </source>
</evidence>
<evidence type="ECO:0000313" key="10">
    <source>
        <dbReference type="Proteomes" id="UP000092714"/>
    </source>
</evidence>
<accession>A0A1B8RTE9</accession>
<comment type="caution">
    <text evidence="9">The sequence shown here is derived from an EMBL/GenBank/DDBJ whole genome shotgun (WGS) entry which is preliminary data.</text>
</comment>
<dbReference type="eggNOG" id="COG1459">
    <property type="taxonomic scope" value="Bacteria"/>
</dbReference>
<dbReference type="EMBL" id="MAPZ01000010">
    <property type="protein sequence ID" value="OBY11994.1"/>
    <property type="molecule type" value="Genomic_DNA"/>
</dbReference>
<evidence type="ECO:0000256" key="4">
    <source>
        <dbReference type="ARBA" id="ARBA00022692"/>
    </source>
</evidence>
<sequence length="343" mass="38481">MKISYGDLTIIAENLGSLYEDGIAIGDGLELLNELPLSKNYKNSITYIRNDILLGKSLSEAFSKFDELYPGLFIGILKVGENSGQLGRTFNKLEMFYSKLGNIKKEVKNALIYPSFLIGTLILLGVFLAFVLIPSFYESYKNAGSEAPKVAEFLYNLKLSFNDSPILSIVSVICYLPIIPLIIFQVSKYFKGRFKFIRKVKIVKELEEFIFMLILSLILDSGVSLPIGFSYCSDSNDIKFLSDILKGINEEILKGKELSECISNLSFLSKYSISMIKLGENSGSLTVRVKKAEERLEKRTKESVSKLLSLIQPTLIITMALGVLVFIWVFVLPMFDMIYGGVM</sequence>
<evidence type="ECO:0000256" key="3">
    <source>
        <dbReference type="ARBA" id="ARBA00022475"/>
    </source>
</evidence>
<feature type="domain" description="Type II secretion system protein GspF" evidence="8">
    <location>
        <begin position="12"/>
        <end position="134"/>
    </location>
</feature>
<reference evidence="9 10" key="1">
    <citation type="submission" date="2016-06" db="EMBL/GenBank/DDBJ databases">
        <authorList>
            <person name="Kjaerup R.B."/>
            <person name="Dalgaard T.S."/>
            <person name="Juul-Madsen H.R."/>
        </authorList>
    </citation>
    <scope>NUCLEOTIDE SEQUENCE [LARGE SCALE GENOMIC DNA]</scope>
    <source>
        <strain evidence="9 10">373-A1</strain>
    </source>
</reference>